<proteinExistence type="predicted"/>
<dbReference type="AlphaFoldDB" id="A0A7R9C0Q8"/>
<dbReference type="Proteomes" id="UP000678499">
    <property type="component" value="Unassembled WGS sequence"/>
</dbReference>
<dbReference type="OrthoDB" id="8190635at2759"/>
<dbReference type="EMBL" id="CAJPEX010012048">
    <property type="protein sequence ID" value="CAG0925308.1"/>
    <property type="molecule type" value="Genomic_DNA"/>
</dbReference>
<evidence type="ECO:0000313" key="2">
    <source>
        <dbReference type="EMBL" id="CAD7285156.1"/>
    </source>
</evidence>
<reference evidence="2" key="1">
    <citation type="submission" date="2020-11" db="EMBL/GenBank/DDBJ databases">
        <authorList>
            <person name="Tran Van P."/>
        </authorList>
    </citation>
    <scope>NUCLEOTIDE SEQUENCE</scope>
</reference>
<evidence type="ECO:0000313" key="3">
    <source>
        <dbReference type="Proteomes" id="UP000678499"/>
    </source>
</evidence>
<organism evidence="2">
    <name type="scientific">Notodromas monacha</name>
    <dbReference type="NCBI Taxonomy" id="399045"/>
    <lineage>
        <taxon>Eukaryota</taxon>
        <taxon>Metazoa</taxon>
        <taxon>Ecdysozoa</taxon>
        <taxon>Arthropoda</taxon>
        <taxon>Crustacea</taxon>
        <taxon>Oligostraca</taxon>
        <taxon>Ostracoda</taxon>
        <taxon>Podocopa</taxon>
        <taxon>Podocopida</taxon>
        <taxon>Cypridocopina</taxon>
        <taxon>Cypridoidea</taxon>
        <taxon>Cyprididae</taxon>
        <taxon>Notodromas</taxon>
    </lineage>
</organism>
<keyword evidence="3" id="KW-1185">Reference proteome</keyword>
<evidence type="ECO:0000256" key="1">
    <source>
        <dbReference type="SAM" id="SignalP"/>
    </source>
</evidence>
<keyword evidence="1" id="KW-0732">Signal</keyword>
<feature type="chain" id="PRO_5036403141" evidence="1">
    <location>
        <begin position="26"/>
        <end position="108"/>
    </location>
</feature>
<dbReference type="EMBL" id="OA894085">
    <property type="protein sequence ID" value="CAD7285156.1"/>
    <property type="molecule type" value="Genomic_DNA"/>
</dbReference>
<name>A0A7R9C0Q8_9CRUS</name>
<accession>A0A7R9C0Q8</accession>
<feature type="non-terminal residue" evidence="2">
    <location>
        <position position="108"/>
    </location>
</feature>
<feature type="signal peptide" evidence="1">
    <location>
        <begin position="1"/>
        <end position="25"/>
    </location>
</feature>
<protein>
    <submittedName>
        <fullName evidence="2">Uncharacterized protein</fullName>
    </submittedName>
</protein>
<sequence length="108" mass="12029">MNHLSISWLCVLLLTVVVFPSETAAEPQQRWLGQPAADVTNADIRDSMIGLHTALTELKEKFEKHDVREKTTANSLLNSVRRIASATKTMETVAVNLGRMDVRLANLE</sequence>
<gene>
    <name evidence="2" type="ORF">NMOB1V02_LOCUS12758</name>
</gene>